<organism evidence="3 4">
    <name type="scientific">Colletotrichum shisoi</name>
    <dbReference type="NCBI Taxonomy" id="2078593"/>
    <lineage>
        <taxon>Eukaryota</taxon>
        <taxon>Fungi</taxon>
        <taxon>Dikarya</taxon>
        <taxon>Ascomycota</taxon>
        <taxon>Pezizomycotina</taxon>
        <taxon>Sordariomycetes</taxon>
        <taxon>Hypocreomycetidae</taxon>
        <taxon>Glomerellales</taxon>
        <taxon>Glomerellaceae</taxon>
        <taxon>Colletotrichum</taxon>
        <taxon>Colletotrichum destructivum species complex</taxon>
    </lineage>
</organism>
<dbReference type="AlphaFoldDB" id="A0A5Q4BR12"/>
<comment type="caution">
    <text evidence="3">The sequence shown here is derived from an EMBL/GenBank/DDBJ whole genome shotgun (WGS) entry which is preliminary data.</text>
</comment>
<evidence type="ECO:0000256" key="1">
    <source>
        <dbReference type="SAM" id="MobiDB-lite"/>
    </source>
</evidence>
<dbReference type="Pfam" id="PF00651">
    <property type="entry name" value="BTB"/>
    <property type="match status" value="1"/>
</dbReference>
<dbReference type="InterPro" id="IPR000210">
    <property type="entry name" value="BTB/POZ_dom"/>
</dbReference>
<dbReference type="SUPFAM" id="SSF54695">
    <property type="entry name" value="POZ domain"/>
    <property type="match status" value="1"/>
</dbReference>
<protein>
    <recommendedName>
        <fullName evidence="2">BTB domain-containing protein</fullName>
    </recommendedName>
</protein>
<dbReference type="InterPro" id="IPR011333">
    <property type="entry name" value="SKP1/BTB/POZ_sf"/>
</dbReference>
<feature type="domain" description="BTB" evidence="2">
    <location>
        <begin position="16"/>
        <end position="99"/>
    </location>
</feature>
<dbReference type="OrthoDB" id="5275938at2759"/>
<evidence type="ECO:0000313" key="4">
    <source>
        <dbReference type="Proteomes" id="UP000326340"/>
    </source>
</evidence>
<proteinExistence type="predicted"/>
<gene>
    <name evidence="3" type="ORF">CSHISOI_06104</name>
</gene>
<evidence type="ECO:0000259" key="2">
    <source>
        <dbReference type="PROSITE" id="PS50097"/>
    </source>
</evidence>
<accession>A0A5Q4BR12</accession>
<sequence length="360" mass="40225">MDLFLETEPFFFDPRGDLTLKVGNKEDMGGKYTFVVCSRTLARSSTVFSAMLFSGFAESCPKEVSEESSSWTVELPEDSPYSFSLLMDIIHGHFVSLPEMLRARDLHDLLILTNKYDMTHVLHPLALTWFRPYKKITTCVGNESVLWIAWELGHKELCHKLIRSLVLESRVDEYGQLLDSNGDPLPRDSFLEGPGVLDHVAQVRSNLIHSIASLFNEAVESNLDGNGCRAPTRPSMFCYMTKTIDCDSITAGALVRYTKTLGFQGEGYGEIDTSQYLGSARDLASSVDQTGFDRMLLHSFCDPLPGIRMKIQNLLDSVALPALGSYSTYFQQQAKKTGIERGVPAGIEEGEPSRKRSRHD</sequence>
<dbReference type="PROSITE" id="PS50097">
    <property type="entry name" value="BTB"/>
    <property type="match status" value="1"/>
</dbReference>
<dbReference type="Proteomes" id="UP000326340">
    <property type="component" value="Unassembled WGS sequence"/>
</dbReference>
<reference evidence="3 4" key="1">
    <citation type="journal article" date="2019" name="Sci. Rep.">
        <title>Colletotrichum shisoi sp. nov., an anthracnose pathogen of Perilla frutescens in Japan: molecular phylogenetic, morphological and genomic evidence.</title>
        <authorList>
            <person name="Gan P."/>
            <person name="Tsushima A."/>
            <person name="Hiroyama R."/>
            <person name="Narusaka M."/>
            <person name="Takano Y."/>
            <person name="Narusaka Y."/>
            <person name="Kawaradani M."/>
            <person name="Damm U."/>
            <person name="Shirasu K."/>
        </authorList>
    </citation>
    <scope>NUCLEOTIDE SEQUENCE [LARGE SCALE GENOMIC DNA]</scope>
    <source>
        <strain evidence="3 4">PG-2018a</strain>
    </source>
</reference>
<feature type="region of interest" description="Disordered" evidence="1">
    <location>
        <begin position="340"/>
        <end position="360"/>
    </location>
</feature>
<evidence type="ECO:0000313" key="3">
    <source>
        <dbReference type="EMBL" id="TQN69468.1"/>
    </source>
</evidence>
<dbReference type="EMBL" id="PUHP01000516">
    <property type="protein sequence ID" value="TQN69468.1"/>
    <property type="molecule type" value="Genomic_DNA"/>
</dbReference>
<keyword evidence="4" id="KW-1185">Reference proteome</keyword>
<name>A0A5Q4BR12_9PEZI</name>
<dbReference type="Gene3D" id="3.30.710.10">
    <property type="entry name" value="Potassium Channel Kv1.1, Chain A"/>
    <property type="match status" value="1"/>
</dbReference>